<dbReference type="EMBL" id="QXFU01002639">
    <property type="protein sequence ID" value="KAE8983299.1"/>
    <property type="molecule type" value="Genomic_DNA"/>
</dbReference>
<protein>
    <submittedName>
        <fullName evidence="1">Uncharacterized protein</fullName>
    </submittedName>
</protein>
<dbReference type="AlphaFoldDB" id="A0A6A3IK15"/>
<gene>
    <name evidence="1" type="ORF">PR002_g23296</name>
</gene>
<comment type="caution">
    <text evidence="1">The sequence shown here is derived from an EMBL/GenBank/DDBJ whole genome shotgun (WGS) entry which is preliminary data.</text>
</comment>
<reference evidence="1 2" key="1">
    <citation type="submission" date="2018-09" db="EMBL/GenBank/DDBJ databases">
        <title>Genomic investigation of the strawberry pathogen Phytophthora fragariae indicates pathogenicity is determined by transcriptional variation in three key races.</title>
        <authorList>
            <person name="Adams T.M."/>
            <person name="Armitage A.D."/>
            <person name="Sobczyk M.K."/>
            <person name="Bates H.J."/>
            <person name="Dunwell J.M."/>
            <person name="Nellist C.F."/>
            <person name="Harrison R.J."/>
        </authorList>
    </citation>
    <scope>NUCLEOTIDE SEQUENCE [LARGE SCALE GENOMIC DNA]</scope>
    <source>
        <strain evidence="1 2">SCRP324</strain>
    </source>
</reference>
<sequence>MSSCERAVADSAFFRKHPADAVSPPLASSALSTLGRCRTRADLLVYCCFERRWCSLVTAELVLTYGWYAASIPLAARHETRSRLSKI</sequence>
<name>A0A6A3IK15_9STRA</name>
<dbReference type="Proteomes" id="UP000435112">
    <property type="component" value="Unassembled WGS sequence"/>
</dbReference>
<evidence type="ECO:0000313" key="1">
    <source>
        <dbReference type="EMBL" id="KAE8983299.1"/>
    </source>
</evidence>
<proteinExistence type="predicted"/>
<accession>A0A6A3IK15</accession>
<organism evidence="1 2">
    <name type="scientific">Phytophthora rubi</name>
    <dbReference type="NCBI Taxonomy" id="129364"/>
    <lineage>
        <taxon>Eukaryota</taxon>
        <taxon>Sar</taxon>
        <taxon>Stramenopiles</taxon>
        <taxon>Oomycota</taxon>
        <taxon>Peronosporomycetes</taxon>
        <taxon>Peronosporales</taxon>
        <taxon>Peronosporaceae</taxon>
        <taxon>Phytophthora</taxon>
    </lineage>
</organism>
<evidence type="ECO:0000313" key="2">
    <source>
        <dbReference type="Proteomes" id="UP000435112"/>
    </source>
</evidence>